<gene>
    <name evidence="1" type="ORF">RJT34_19349</name>
</gene>
<accession>A0AAN9P3K2</accession>
<evidence type="ECO:0000313" key="1">
    <source>
        <dbReference type="EMBL" id="KAK7284600.1"/>
    </source>
</evidence>
<proteinExistence type="predicted"/>
<organism evidence="1 2">
    <name type="scientific">Clitoria ternatea</name>
    <name type="common">Butterfly pea</name>
    <dbReference type="NCBI Taxonomy" id="43366"/>
    <lineage>
        <taxon>Eukaryota</taxon>
        <taxon>Viridiplantae</taxon>
        <taxon>Streptophyta</taxon>
        <taxon>Embryophyta</taxon>
        <taxon>Tracheophyta</taxon>
        <taxon>Spermatophyta</taxon>
        <taxon>Magnoliopsida</taxon>
        <taxon>eudicotyledons</taxon>
        <taxon>Gunneridae</taxon>
        <taxon>Pentapetalae</taxon>
        <taxon>rosids</taxon>
        <taxon>fabids</taxon>
        <taxon>Fabales</taxon>
        <taxon>Fabaceae</taxon>
        <taxon>Papilionoideae</taxon>
        <taxon>50 kb inversion clade</taxon>
        <taxon>NPAAA clade</taxon>
        <taxon>indigoferoid/millettioid clade</taxon>
        <taxon>Phaseoleae</taxon>
        <taxon>Clitoria</taxon>
    </lineage>
</organism>
<protein>
    <submittedName>
        <fullName evidence="1">Uncharacterized protein</fullName>
    </submittedName>
</protein>
<dbReference type="EMBL" id="JAYKXN010000005">
    <property type="protein sequence ID" value="KAK7284600.1"/>
    <property type="molecule type" value="Genomic_DNA"/>
</dbReference>
<evidence type="ECO:0000313" key="2">
    <source>
        <dbReference type="Proteomes" id="UP001359559"/>
    </source>
</evidence>
<name>A0AAN9P3K2_CLITE</name>
<sequence>MKAPVHENHAKTRVQPWLNRYSEKVEGRCLSCQPLPLPHPLAAAATATVKGDVTRVISSTLSALPVVQRKSPVNTSPLHKYC</sequence>
<dbReference type="Proteomes" id="UP001359559">
    <property type="component" value="Unassembled WGS sequence"/>
</dbReference>
<reference evidence="1 2" key="1">
    <citation type="submission" date="2024-01" db="EMBL/GenBank/DDBJ databases">
        <title>The genomes of 5 underutilized Papilionoideae crops provide insights into root nodulation and disease resistance.</title>
        <authorList>
            <person name="Yuan L."/>
        </authorList>
    </citation>
    <scope>NUCLEOTIDE SEQUENCE [LARGE SCALE GENOMIC DNA]</scope>
    <source>
        <strain evidence="1">LY-2023</strain>
        <tissue evidence="1">Leaf</tissue>
    </source>
</reference>
<dbReference type="AlphaFoldDB" id="A0AAN9P3K2"/>
<comment type="caution">
    <text evidence="1">The sequence shown here is derived from an EMBL/GenBank/DDBJ whole genome shotgun (WGS) entry which is preliminary data.</text>
</comment>
<keyword evidence="2" id="KW-1185">Reference proteome</keyword>